<dbReference type="AlphaFoldDB" id="A0AA35LV70"/>
<reference evidence="1" key="1">
    <citation type="submission" date="2023-01" db="EMBL/GenBank/DDBJ databases">
        <authorList>
            <person name="Piombo E."/>
        </authorList>
    </citation>
    <scope>NUCLEOTIDE SEQUENCE</scope>
</reference>
<organism evidence="1 2">
    <name type="scientific">Clonostachys chloroleuca</name>
    <dbReference type="NCBI Taxonomy" id="1926264"/>
    <lineage>
        <taxon>Eukaryota</taxon>
        <taxon>Fungi</taxon>
        <taxon>Dikarya</taxon>
        <taxon>Ascomycota</taxon>
        <taxon>Pezizomycotina</taxon>
        <taxon>Sordariomycetes</taxon>
        <taxon>Hypocreomycetidae</taxon>
        <taxon>Hypocreales</taxon>
        <taxon>Bionectriaceae</taxon>
        <taxon>Clonostachys</taxon>
    </lineage>
</organism>
<evidence type="ECO:0000313" key="1">
    <source>
        <dbReference type="EMBL" id="CAI6080988.1"/>
    </source>
</evidence>
<protein>
    <submittedName>
        <fullName evidence="1">Uncharacterized protein</fullName>
    </submittedName>
</protein>
<comment type="caution">
    <text evidence="1">The sequence shown here is derived from an EMBL/GenBank/DDBJ whole genome shotgun (WGS) entry which is preliminary data.</text>
</comment>
<accession>A0AA35LV70</accession>
<proteinExistence type="predicted"/>
<dbReference type="EMBL" id="CABFNP030000705">
    <property type="protein sequence ID" value="CAI6080988.1"/>
    <property type="molecule type" value="Genomic_DNA"/>
</dbReference>
<name>A0AA35LV70_9HYPO</name>
<gene>
    <name evidence="1" type="ORF">CCHLO57077_00003887</name>
</gene>
<sequence length="67" mass="7561">MLDNTIRSYEARAASEAAVLCQLLDWAEQGSLTIRWTAHCQLIRRDVTSNSAEKSNKRDQKIQLLAA</sequence>
<keyword evidence="2" id="KW-1185">Reference proteome</keyword>
<dbReference type="Proteomes" id="UP001160390">
    <property type="component" value="Unassembled WGS sequence"/>
</dbReference>
<evidence type="ECO:0000313" key="2">
    <source>
        <dbReference type="Proteomes" id="UP001160390"/>
    </source>
</evidence>